<sequence length="84" mass="9191">RELRAGSLQIDNEEPITDISTMGAEQLDTDGQLWLGGKSALPFGLPNPYYSGFKGCLDSVTINRQELHLVDSRSTESSTIAFCK</sequence>
<evidence type="ECO:0000256" key="1">
    <source>
        <dbReference type="PROSITE-ProRule" id="PRU00122"/>
    </source>
</evidence>
<dbReference type="EMBL" id="KB202408">
    <property type="protein sequence ID" value="ESO90466.1"/>
    <property type="molecule type" value="Genomic_DNA"/>
</dbReference>
<dbReference type="CTD" id="20232221"/>
<dbReference type="GeneID" id="20232221"/>
<feature type="domain" description="Laminin G" evidence="2">
    <location>
        <begin position="1"/>
        <end position="83"/>
    </location>
</feature>
<keyword evidence="1" id="KW-1015">Disulfide bond</keyword>
<evidence type="ECO:0000313" key="4">
    <source>
        <dbReference type="Proteomes" id="UP000030746"/>
    </source>
</evidence>
<reference evidence="3 4" key="1">
    <citation type="journal article" date="2013" name="Nature">
        <title>Insights into bilaterian evolution from three spiralian genomes.</title>
        <authorList>
            <person name="Simakov O."/>
            <person name="Marletaz F."/>
            <person name="Cho S.J."/>
            <person name="Edsinger-Gonzales E."/>
            <person name="Havlak P."/>
            <person name="Hellsten U."/>
            <person name="Kuo D.H."/>
            <person name="Larsson T."/>
            <person name="Lv J."/>
            <person name="Arendt D."/>
            <person name="Savage R."/>
            <person name="Osoegawa K."/>
            <person name="de Jong P."/>
            <person name="Grimwood J."/>
            <person name="Chapman J.A."/>
            <person name="Shapiro H."/>
            <person name="Aerts A."/>
            <person name="Otillar R.P."/>
            <person name="Terry A.Y."/>
            <person name="Boore J.L."/>
            <person name="Grigoriev I.V."/>
            <person name="Lindberg D.R."/>
            <person name="Seaver E.C."/>
            <person name="Weisblat D.A."/>
            <person name="Putnam N.H."/>
            <person name="Rokhsar D.S."/>
        </authorList>
    </citation>
    <scope>NUCLEOTIDE SEQUENCE [LARGE SCALE GENOMIC DNA]</scope>
</reference>
<evidence type="ECO:0000313" key="3">
    <source>
        <dbReference type="EMBL" id="ESO90466.1"/>
    </source>
</evidence>
<dbReference type="CDD" id="cd00110">
    <property type="entry name" value="LamG"/>
    <property type="match status" value="1"/>
</dbReference>
<feature type="disulfide bond" evidence="1">
    <location>
        <begin position="56"/>
        <end position="83"/>
    </location>
</feature>
<dbReference type="Gene3D" id="2.60.120.200">
    <property type="match status" value="1"/>
</dbReference>
<dbReference type="Proteomes" id="UP000030746">
    <property type="component" value="Unassembled WGS sequence"/>
</dbReference>
<dbReference type="SUPFAM" id="SSF49899">
    <property type="entry name" value="Concanavalin A-like lectins/glucanases"/>
    <property type="match status" value="1"/>
</dbReference>
<dbReference type="PROSITE" id="PS50025">
    <property type="entry name" value="LAM_G_DOMAIN"/>
    <property type="match status" value="1"/>
</dbReference>
<dbReference type="Pfam" id="PF00054">
    <property type="entry name" value="Laminin_G_1"/>
    <property type="match status" value="1"/>
</dbReference>
<proteinExistence type="predicted"/>
<name>V4AAZ8_LOTGI</name>
<gene>
    <name evidence="3" type="ORF">LOTGIDRAFT_123273</name>
</gene>
<dbReference type="AlphaFoldDB" id="V4AAZ8"/>
<accession>V4AAZ8</accession>
<dbReference type="OrthoDB" id="88467at2759"/>
<feature type="non-terminal residue" evidence="3">
    <location>
        <position position="1"/>
    </location>
</feature>
<dbReference type="KEGG" id="lgi:LOTGIDRAFT_123273"/>
<dbReference type="OMA" id="DYFHGFR"/>
<evidence type="ECO:0000259" key="2">
    <source>
        <dbReference type="PROSITE" id="PS50025"/>
    </source>
</evidence>
<dbReference type="InterPro" id="IPR001791">
    <property type="entry name" value="Laminin_G"/>
</dbReference>
<dbReference type="RefSeq" id="XP_009058790.1">
    <property type="nucleotide sequence ID" value="XM_009060542.1"/>
</dbReference>
<organism evidence="3 4">
    <name type="scientific">Lottia gigantea</name>
    <name type="common">Giant owl limpet</name>
    <dbReference type="NCBI Taxonomy" id="225164"/>
    <lineage>
        <taxon>Eukaryota</taxon>
        <taxon>Metazoa</taxon>
        <taxon>Spiralia</taxon>
        <taxon>Lophotrochozoa</taxon>
        <taxon>Mollusca</taxon>
        <taxon>Gastropoda</taxon>
        <taxon>Patellogastropoda</taxon>
        <taxon>Lottioidea</taxon>
        <taxon>Lottiidae</taxon>
        <taxon>Lottia</taxon>
    </lineage>
</organism>
<dbReference type="InterPro" id="IPR013320">
    <property type="entry name" value="ConA-like_dom_sf"/>
</dbReference>
<dbReference type="HOGENOM" id="CLU_2533963_0_0_1"/>
<keyword evidence="4" id="KW-1185">Reference proteome</keyword>
<protein>
    <recommendedName>
        <fullName evidence="2">Laminin G domain-containing protein</fullName>
    </recommendedName>
</protein>